<evidence type="ECO:0008006" key="5">
    <source>
        <dbReference type="Google" id="ProtNLM"/>
    </source>
</evidence>
<organism evidence="3 4">
    <name type="scientific">Mizuhopecten yessoensis</name>
    <name type="common">Japanese scallop</name>
    <name type="synonym">Patinopecten yessoensis</name>
    <dbReference type="NCBI Taxonomy" id="6573"/>
    <lineage>
        <taxon>Eukaryota</taxon>
        <taxon>Metazoa</taxon>
        <taxon>Spiralia</taxon>
        <taxon>Lophotrochozoa</taxon>
        <taxon>Mollusca</taxon>
        <taxon>Bivalvia</taxon>
        <taxon>Autobranchia</taxon>
        <taxon>Pteriomorphia</taxon>
        <taxon>Pectinida</taxon>
        <taxon>Pectinoidea</taxon>
        <taxon>Pectinidae</taxon>
        <taxon>Mizuhopecten</taxon>
    </lineage>
</organism>
<proteinExistence type="predicted"/>
<keyword evidence="1" id="KW-0812">Transmembrane</keyword>
<dbReference type="Proteomes" id="UP000242188">
    <property type="component" value="Unassembled WGS sequence"/>
</dbReference>
<keyword evidence="1" id="KW-1133">Transmembrane helix</keyword>
<keyword evidence="4" id="KW-1185">Reference proteome</keyword>
<protein>
    <recommendedName>
        <fullName evidence="5">Transmembrane protein</fullName>
    </recommendedName>
</protein>
<accession>A0A210PT64</accession>
<gene>
    <name evidence="3" type="ORF">KP79_PYT13315</name>
</gene>
<keyword evidence="2" id="KW-0732">Signal</keyword>
<evidence type="ECO:0000313" key="4">
    <source>
        <dbReference type="Proteomes" id="UP000242188"/>
    </source>
</evidence>
<sequence>MRETMIWRFTCATFLLLGISSVTAGVNDSNGETTGFSGDELFGVIVGGVLGLVLVSGLVYYLYTRDHSIYDCGSYAVFKRCCKNSKETSELTI</sequence>
<evidence type="ECO:0000256" key="1">
    <source>
        <dbReference type="SAM" id="Phobius"/>
    </source>
</evidence>
<dbReference type="EMBL" id="NEDP02005516">
    <property type="protein sequence ID" value="OWF39671.1"/>
    <property type="molecule type" value="Genomic_DNA"/>
</dbReference>
<evidence type="ECO:0000256" key="2">
    <source>
        <dbReference type="SAM" id="SignalP"/>
    </source>
</evidence>
<feature type="transmembrane region" description="Helical" evidence="1">
    <location>
        <begin position="40"/>
        <end position="63"/>
    </location>
</feature>
<reference evidence="3 4" key="1">
    <citation type="journal article" date="2017" name="Nat. Ecol. Evol.">
        <title>Scallop genome provides insights into evolution of bilaterian karyotype and development.</title>
        <authorList>
            <person name="Wang S."/>
            <person name="Zhang J."/>
            <person name="Jiao W."/>
            <person name="Li J."/>
            <person name="Xun X."/>
            <person name="Sun Y."/>
            <person name="Guo X."/>
            <person name="Huan P."/>
            <person name="Dong B."/>
            <person name="Zhang L."/>
            <person name="Hu X."/>
            <person name="Sun X."/>
            <person name="Wang J."/>
            <person name="Zhao C."/>
            <person name="Wang Y."/>
            <person name="Wang D."/>
            <person name="Huang X."/>
            <person name="Wang R."/>
            <person name="Lv J."/>
            <person name="Li Y."/>
            <person name="Zhang Z."/>
            <person name="Liu B."/>
            <person name="Lu W."/>
            <person name="Hui Y."/>
            <person name="Liang J."/>
            <person name="Zhou Z."/>
            <person name="Hou R."/>
            <person name="Li X."/>
            <person name="Liu Y."/>
            <person name="Li H."/>
            <person name="Ning X."/>
            <person name="Lin Y."/>
            <person name="Zhao L."/>
            <person name="Xing Q."/>
            <person name="Dou J."/>
            <person name="Li Y."/>
            <person name="Mao J."/>
            <person name="Guo H."/>
            <person name="Dou H."/>
            <person name="Li T."/>
            <person name="Mu C."/>
            <person name="Jiang W."/>
            <person name="Fu Q."/>
            <person name="Fu X."/>
            <person name="Miao Y."/>
            <person name="Liu J."/>
            <person name="Yu Q."/>
            <person name="Li R."/>
            <person name="Liao H."/>
            <person name="Li X."/>
            <person name="Kong Y."/>
            <person name="Jiang Z."/>
            <person name="Chourrout D."/>
            <person name="Li R."/>
            <person name="Bao Z."/>
        </authorList>
    </citation>
    <scope>NUCLEOTIDE SEQUENCE [LARGE SCALE GENOMIC DNA]</scope>
    <source>
        <strain evidence="3 4">PY_sf001</strain>
    </source>
</reference>
<feature type="chain" id="PRO_5013256303" description="Transmembrane protein" evidence="2">
    <location>
        <begin position="25"/>
        <end position="93"/>
    </location>
</feature>
<name>A0A210PT64_MIZYE</name>
<evidence type="ECO:0000313" key="3">
    <source>
        <dbReference type="EMBL" id="OWF39671.1"/>
    </source>
</evidence>
<keyword evidence="1" id="KW-0472">Membrane</keyword>
<feature type="signal peptide" evidence="2">
    <location>
        <begin position="1"/>
        <end position="24"/>
    </location>
</feature>
<dbReference type="AlphaFoldDB" id="A0A210PT64"/>
<comment type="caution">
    <text evidence="3">The sequence shown here is derived from an EMBL/GenBank/DDBJ whole genome shotgun (WGS) entry which is preliminary data.</text>
</comment>